<dbReference type="STRING" id="525640.SAMN04487971_109151"/>
<feature type="chain" id="PRO_5011718849" description="Phage tail protein" evidence="1">
    <location>
        <begin position="20"/>
        <end position="1552"/>
    </location>
</feature>
<accession>A0A1G9JIC1</accession>
<sequence>MPFVPAAITATFSAVSTFAASSAVASFLVNTVSSIALSALATAIRGKPEVSTPGITTQTTTAGGTIPQRLIFGRYATAGQMVAPMMVYQSDGNPNEWLVYVISLADKPITGLGRIFVDGKALTIDGSPAASLHGDTMGATVLDSGQESLRNKIYIRLHHGGQTEADAYLRRVFGTYPERPWTADMIGTGVAYAVVTFKGKAQDGDYNGFPAIKFEVDGHPLYDPRDATQDPANEATWKFTRTAAVMAYNVLRGVDMPGGGTWGVGTRKFHLPSVIAAMNLCDQQVPRSDGTMRPRYQAGLEVSVSDEPHQALMEFVKAMGGDVADMGGTWLLAAGEPGGPVLSITDDDIIVTDSRSLKPYPGLDETINAIHASYPDPAQQWEAKEAVPIYNAQYEAADGGRRLIAEVDFPAVPYPQQVRALMGEMLADHRRMRTHVNPLPPDALGLRLCDHIAWASGENFYTAKLFKISALRVDPLSLCVAVTKIERDPSDYDDDAARDGVLPTIPSSRLVAPVIHGISGWAVQPVDAGGRPGIRMVWNPELNARALSWTIRLADGSEEAGTIVNSGTTSNLAVGEVTQSAGLKPATTYSVTADLVLPGRMTESVTTFVTTLDIRFGWNDLVPSVKEQVEAALEGVRVAKEQAIAAEEAAAAASAHADEVGRQVRQDLAVDFETAIEASGQAQVARGAAEGARDAALAARDVADGAARAAAGSAETASAKADEAGQKSAAAAASATAAETQAGKASTSATQAAASETSAAGSASAAASSATVSATALSGVQQALVNTTALLSVVPSPATRAFTASGSGLPGAVTPFADAAYGSDSGGPYLQRESPDASNGVRLRQTVPSVLGNVYRVTVRVKASHAMTLQLVGHWLRADGTEVNGTTFLPIAFAAGETRTLTAVVGSTAGGLVTHVVGSVANWTEAASIRFGVVNVAGVAGSNFRVYVIRVDDLTQADAARREAEAAGLSAGAAVTKASEAAASADAAGQSAAAADRSKVDANTAKAAAEVARGDAVVAKQDAETARAGAQSYSELSARISSRGFSVLSDSLLSHPGWTRWGGAATLNTLPNEQYPTGMTWQFTTTGTESDGIRLVSSDAPDLWKGQTGALGYVIEVEYTLLSGGVSGSGVWLSWNCTPNTDNFTVRKKLIDMTTGTVIAGRPMVARAVFKRPAFNALNLNYMDLYVFANYDHETIGPARNKDIKFHRVNVRLASEEEMGRGEVMAEVEAKLSRDYMTSASTTEAIASMRDTLVARMGGTEATVAAQGTALVGLQNAASAGYLIKAKAGGQVSLLELIAADGSAGSVSVAKMEASHILLDGSVSTRHLLISDWSNLVPDNQIVDPAAWATSVGVSIAPSNSTAYRSLGRVVFTRSQMLDTVGTSSVAYPRDFFPVETGDRLKCSAQFLRGGGEKFRALGQVLVYDKDDNAVQTLSFADVIDESSYTPVEGEVTVTHAAANKARFRFYVHNDPAVTNANVYLSAPVVRKMNAGKLLVDGSVTAKKINVDSLSAITATLGTMRTATSGERLEIRSNMILVYDASNTLRVRIGEL</sequence>
<keyword evidence="1" id="KW-0732">Signal</keyword>
<evidence type="ECO:0000313" key="3">
    <source>
        <dbReference type="Proteomes" id="UP000199555"/>
    </source>
</evidence>
<evidence type="ECO:0000313" key="2">
    <source>
        <dbReference type="EMBL" id="SDL37347.1"/>
    </source>
</evidence>
<dbReference type="EMBL" id="FNGE01000009">
    <property type="protein sequence ID" value="SDL37347.1"/>
    <property type="molecule type" value="Genomic_DNA"/>
</dbReference>
<keyword evidence="3" id="KW-1185">Reference proteome</keyword>
<evidence type="ECO:0008006" key="4">
    <source>
        <dbReference type="Google" id="ProtNLM"/>
    </source>
</evidence>
<organism evidence="2 3">
    <name type="scientific">Paracoccus chinensis</name>
    <dbReference type="NCBI Taxonomy" id="525640"/>
    <lineage>
        <taxon>Bacteria</taxon>
        <taxon>Pseudomonadati</taxon>
        <taxon>Pseudomonadota</taxon>
        <taxon>Alphaproteobacteria</taxon>
        <taxon>Rhodobacterales</taxon>
        <taxon>Paracoccaceae</taxon>
        <taxon>Paracoccus</taxon>
    </lineage>
</organism>
<evidence type="ECO:0000256" key="1">
    <source>
        <dbReference type="SAM" id="SignalP"/>
    </source>
</evidence>
<protein>
    <recommendedName>
        <fullName evidence="4">Phage tail protein</fullName>
    </recommendedName>
</protein>
<gene>
    <name evidence="2" type="ORF">SAMN04487971_109151</name>
</gene>
<proteinExistence type="predicted"/>
<name>A0A1G9JIC1_9RHOB</name>
<reference evidence="3" key="1">
    <citation type="submission" date="2016-10" db="EMBL/GenBank/DDBJ databases">
        <authorList>
            <person name="Varghese N."/>
            <person name="Submissions S."/>
        </authorList>
    </citation>
    <scope>NUCLEOTIDE SEQUENCE [LARGE SCALE GENOMIC DNA]</scope>
    <source>
        <strain evidence="3">CGMCC 1.7655</strain>
    </source>
</reference>
<dbReference type="Proteomes" id="UP000199555">
    <property type="component" value="Unassembled WGS sequence"/>
</dbReference>
<feature type="signal peptide" evidence="1">
    <location>
        <begin position="1"/>
        <end position="19"/>
    </location>
</feature>